<organism evidence="2">
    <name type="scientific">Anopheles aquasalis</name>
    <name type="common">Malaria mosquito</name>
    <dbReference type="NCBI Taxonomy" id="42839"/>
    <lineage>
        <taxon>Eukaryota</taxon>
        <taxon>Metazoa</taxon>
        <taxon>Ecdysozoa</taxon>
        <taxon>Arthropoda</taxon>
        <taxon>Hexapoda</taxon>
        <taxon>Insecta</taxon>
        <taxon>Pterygota</taxon>
        <taxon>Neoptera</taxon>
        <taxon>Endopterygota</taxon>
        <taxon>Diptera</taxon>
        <taxon>Nematocera</taxon>
        <taxon>Culicoidea</taxon>
        <taxon>Culicidae</taxon>
        <taxon>Anophelinae</taxon>
        <taxon>Anopheles</taxon>
    </lineage>
</organism>
<accession>T1DN90</accession>
<feature type="region of interest" description="Disordered" evidence="1">
    <location>
        <begin position="1"/>
        <end position="42"/>
    </location>
</feature>
<dbReference type="AlphaFoldDB" id="T1DN90"/>
<reference evidence="2" key="1">
    <citation type="submission" date="2013-07" db="EMBL/GenBank/DDBJ databases">
        <title>Transcriptome sequencing and developmental regulation of gene expression in Anopheles aquasalis.</title>
        <authorList>
            <consortium name="Brazilian Malaria Network (MCT/CNPq/MS/SCTIE/DECIT/PRONEX 555648/2009-5) and Research Network on Bioactive Molecules from Arthropod Vectors (NAP-MOBIARVE"/>
            <consortium name="University of Sao Paulo)"/>
            <person name="Marinotti O."/>
            <person name="Ribeiro J.M.C."/>
            <person name="Costa-da-Silva A.L."/>
            <person name="Silva M.C.P."/>
            <person name="Lopes A.R."/>
            <person name="Barros M.S."/>
            <person name="Sa-Nunes A."/>
            <person name="Konjin B.B."/>
            <person name="Carvalho E."/>
            <person name="Suesdek L."/>
            <person name="Silva-Neto M.A.C."/>
            <person name="Capurro M.L."/>
        </authorList>
    </citation>
    <scope>NUCLEOTIDE SEQUENCE</scope>
    <source>
        <tissue evidence="2">Whole body</tissue>
    </source>
</reference>
<dbReference type="VEuPathDB" id="VectorBase:AAQUA_003501"/>
<dbReference type="EMBL" id="GAMD01003095">
    <property type="protein sequence ID" value="JAA98495.1"/>
    <property type="molecule type" value="mRNA"/>
</dbReference>
<proteinExistence type="evidence at transcript level"/>
<name>T1DN90_ANOAQ</name>
<evidence type="ECO:0000256" key="1">
    <source>
        <dbReference type="SAM" id="MobiDB-lite"/>
    </source>
</evidence>
<feature type="compositionally biased region" description="Low complexity" evidence="1">
    <location>
        <begin position="1"/>
        <end position="13"/>
    </location>
</feature>
<protein>
    <submittedName>
        <fullName evidence="2">Putative precatalytic spliceosome</fullName>
    </submittedName>
</protein>
<sequence length="119" mass="12924">MLSLQGYGSSGSDGESETDQASASERRTETVTSTTAHLKPPVDNEYSVAKTLAVCAAPLVVPMGQAEVSRALEPTVKEINYNPGTRNCLHPLPGPKIPFSLSRCAHRKHADRIRRERSH</sequence>
<evidence type="ECO:0000313" key="2">
    <source>
        <dbReference type="EMBL" id="JAA98495.1"/>
    </source>
</evidence>